<dbReference type="AlphaFoldDB" id="A0AAV7G6N7"/>
<dbReference type="Pfam" id="PF12043">
    <property type="entry name" value="DUF3527"/>
    <property type="match status" value="1"/>
</dbReference>
<feature type="transmembrane region" description="Helical" evidence="2">
    <location>
        <begin position="825"/>
        <end position="848"/>
    </location>
</feature>
<feature type="region of interest" description="Disordered" evidence="1">
    <location>
        <begin position="1"/>
        <end position="45"/>
    </location>
</feature>
<name>A0AAV7G6N7_DENCH</name>
<comment type="caution">
    <text evidence="3">The sequence shown here is derived from an EMBL/GenBank/DDBJ whole genome shotgun (WGS) entry which is preliminary data.</text>
</comment>
<dbReference type="EMBL" id="JAGFBR010000017">
    <property type="protein sequence ID" value="KAH0451448.1"/>
    <property type="molecule type" value="Genomic_DNA"/>
</dbReference>
<keyword evidence="2" id="KW-0472">Membrane</keyword>
<protein>
    <submittedName>
        <fullName evidence="3">Uncharacterized protein</fullName>
    </submittedName>
</protein>
<evidence type="ECO:0000256" key="1">
    <source>
        <dbReference type="SAM" id="MobiDB-lite"/>
    </source>
</evidence>
<gene>
    <name evidence="3" type="ORF">IEQ34_018747</name>
</gene>
<evidence type="ECO:0000313" key="3">
    <source>
        <dbReference type="EMBL" id="KAH0451448.1"/>
    </source>
</evidence>
<dbReference type="InterPro" id="IPR021916">
    <property type="entry name" value="DUF3527"/>
</dbReference>
<evidence type="ECO:0000256" key="2">
    <source>
        <dbReference type="SAM" id="Phobius"/>
    </source>
</evidence>
<keyword evidence="4" id="KW-1185">Reference proteome</keyword>
<keyword evidence="2" id="KW-0812">Transmembrane</keyword>
<organism evidence="3 4">
    <name type="scientific">Dendrobium chrysotoxum</name>
    <name type="common">Orchid</name>
    <dbReference type="NCBI Taxonomy" id="161865"/>
    <lineage>
        <taxon>Eukaryota</taxon>
        <taxon>Viridiplantae</taxon>
        <taxon>Streptophyta</taxon>
        <taxon>Embryophyta</taxon>
        <taxon>Tracheophyta</taxon>
        <taxon>Spermatophyta</taxon>
        <taxon>Magnoliopsida</taxon>
        <taxon>Liliopsida</taxon>
        <taxon>Asparagales</taxon>
        <taxon>Orchidaceae</taxon>
        <taxon>Epidendroideae</taxon>
        <taxon>Malaxideae</taxon>
        <taxon>Dendrobiinae</taxon>
        <taxon>Dendrobium</taxon>
    </lineage>
</organism>
<dbReference type="Proteomes" id="UP000775213">
    <property type="component" value="Unassembled WGS sequence"/>
</dbReference>
<dbReference type="PANTHER" id="PTHR31390">
    <property type="entry name" value="EXPRESSED PROTEIN"/>
    <property type="match status" value="1"/>
</dbReference>
<feature type="compositionally biased region" description="Low complexity" evidence="1">
    <location>
        <begin position="27"/>
        <end position="36"/>
    </location>
</feature>
<proteinExistence type="predicted"/>
<evidence type="ECO:0000313" key="4">
    <source>
        <dbReference type="Proteomes" id="UP000775213"/>
    </source>
</evidence>
<feature type="compositionally biased region" description="Basic and acidic residues" evidence="1">
    <location>
        <begin position="1"/>
        <end position="11"/>
    </location>
</feature>
<keyword evidence="2" id="KW-1133">Transmembrane helix</keyword>
<accession>A0AAV7G6N7</accession>
<dbReference type="PANTHER" id="PTHR31390:SF0">
    <property type="entry name" value="DOMAIN PROTEIN, PUTATIVE (DUF3527)-RELATED"/>
    <property type="match status" value="1"/>
</dbReference>
<sequence length="859" mass="94944">MEEGAPGREKVTFTTACSRRCSRSGRKGTSSGGQSRPGREKPEGLGQEVRGMLLFSLSLGRRDRGDGRRRLGFGVRSASREGDGIEKIARGEVSWGGGSCVRSPGSPLRLRFIDVGRRQPRRITGYPDCFGAAAELVTVAAGFLRDLRVRCLRVESENVFQVGPRSKIAISSLSNGKKAEERVVYECTNAEDGDKTWRYLSTYGLIGNNSSELFLCNPACPLRKSLPSRSIGMDVKDSEVPKRGSMYQSSEEVRRMQEVTDSRIVKQYLSDDAFLSFEVIKSSPRHSSKKSVYFPQPTKEALVSLNMDRDSPSCELFPRENIEFLDLSFRELLEDRSKISISSSNADPAGSSSADNLLEMRLQTEEIAILSGNEAPEFVEKVLVKETNSGTLQLFSDGVDASIVYNRDSICILPKSFSAKVGTSITSYHSEREILKSSPKTHFSPFKKMLDPILKSKSLRNPFLKEPEISSGTASDGRSLSRHKIFPKYLLNDFSRAAQKIENDRESNGSDQVIKTAISPAHLHAALRWKCNHGAPLYEFSVKDPEDVLCAKTWKAENDFNWMYTFHCCKKKSNSHNNRTKDRHDQLSLMIGQMQVSCYLCPEITGAGSFDNSAVTEFTMYDIAQARRKHAVERSHVSSNSSQTAVFTVADSLVAENPSESSRLIKAEKNHYPVSFFSSDFDSELSTSCPWEPTELQPNLEIAAIVIQISFTKKDAMKNIQAGEKYSSGNKGFSSVSVADQSRVTVGNHPSSVYIKVVAPSGRHGFPNSEEVGPSSLLDRWRFGGGCDCGGWDMGCPILVFETINNDNVASITGTQQPILLFAKVIWLCGTLLSVSTLLLIGAAFSLLRCLALFHFGRI</sequence>
<reference evidence="3 4" key="1">
    <citation type="journal article" date="2021" name="Hortic Res">
        <title>Chromosome-scale assembly of the Dendrobium chrysotoxum genome enhances the understanding of orchid evolution.</title>
        <authorList>
            <person name="Zhang Y."/>
            <person name="Zhang G.Q."/>
            <person name="Zhang D."/>
            <person name="Liu X.D."/>
            <person name="Xu X.Y."/>
            <person name="Sun W.H."/>
            <person name="Yu X."/>
            <person name="Zhu X."/>
            <person name="Wang Z.W."/>
            <person name="Zhao X."/>
            <person name="Zhong W.Y."/>
            <person name="Chen H."/>
            <person name="Yin W.L."/>
            <person name="Huang T."/>
            <person name="Niu S.C."/>
            <person name="Liu Z.J."/>
        </authorList>
    </citation>
    <scope>NUCLEOTIDE SEQUENCE [LARGE SCALE GENOMIC DNA]</scope>
    <source>
        <strain evidence="3">Lindl</strain>
    </source>
</reference>